<dbReference type="Pfam" id="PF13676">
    <property type="entry name" value="TIR_2"/>
    <property type="match status" value="1"/>
</dbReference>
<feature type="domain" description="Sulfatase-modifying factor enzyme-like" evidence="1">
    <location>
        <begin position="182"/>
        <end position="409"/>
    </location>
</feature>
<comment type="caution">
    <text evidence="3">The sequence shown here is derived from an EMBL/GenBank/DDBJ whole genome shotgun (WGS) entry which is preliminary data.</text>
</comment>
<proteinExistence type="predicted"/>
<accession>A0A6C2CPA9</accession>
<sequence>MAGIFISYRRDDSAGFAGRLYDRLCAAFPGDKIFIDVERLCSGDDFAREIESTLRACDVCLVMIGSRWLKTADQYGRRRLDQPNDWVRIEIGAALTRNVRVIPLLVDEAVMPPGEALPPDLVRLSSLQARVLHHYTFTRDVDALVQGIRQASDARRSLAASMASLKAGCVRVHPVDQLEYAWIPPGGFMMGRVPGDGVTDERYDDEKPRHPVQLTQGFWLSRGPVTAGAYGRFVRSRGIAMPPPPKHNPNWADHDHPVVNVTWADAREYCAWVGGRLPSEAQWEYAARGGRADTCYPWGNEITPDCANYADNTRWQGTSPVGSFAPNDFNLFDVVGNVWEWVSDWYDAGVYAARPPREPTMDPDVQVDVLHKRVVRGGSWDSIPIEVRISNRGYCSPSDCVRDFGFRVLLDELPATEPDPS</sequence>
<dbReference type="PANTHER" id="PTHR23150">
    <property type="entry name" value="SULFATASE MODIFYING FACTOR 1, 2"/>
    <property type="match status" value="1"/>
</dbReference>
<dbReference type="Pfam" id="PF03781">
    <property type="entry name" value="FGE-sulfatase"/>
    <property type="match status" value="1"/>
</dbReference>
<dbReference type="InterPro" id="IPR000157">
    <property type="entry name" value="TIR_dom"/>
</dbReference>
<dbReference type="Gene3D" id="3.90.1580.10">
    <property type="entry name" value="paralog of FGE (formylglycine-generating enzyme)"/>
    <property type="match status" value="1"/>
</dbReference>
<dbReference type="SUPFAM" id="SSF56436">
    <property type="entry name" value="C-type lectin-like"/>
    <property type="match status" value="1"/>
</dbReference>
<dbReference type="AlphaFoldDB" id="A0A6C2CPA9"/>
<name>A0A6C2CPA9_9RHOO</name>
<dbReference type="GO" id="GO:0007165">
    <property type="term" value="P:signal transduction"/>
    <property type="evidence" value="ECO:0007669"/>
    <property type="project" value="InterPro"/>
</dbReference>
<evidence type="ECO:0000313" key="4">
    <source>
        <dbReference type="Proteomes" id="UP000389128"/>
    </source>
</evidence>
<dbReference type="PANTHER" id="PTHR23150:SF19">
    <property type="entry name" value="FORMYLGLYCINE-GENERATING ENZYME"/>
    <property type="match status" value="1"/>
</dbReference>
<dbReference type="InterPro" id="IPR042095">
    <property type="entry name" value="SUMF_sf"/>
</dbReference>
<evidence type="ECO:0000259" key="2">
    <source>
        <dbReference type="Pfam" id="PF13676"/>
    </source>
</evidence>
<reference evidence="3 4" key="1">
    <citation type="submission" date="2019-01" db="EMBL/GenBank/DDBJ databases">
        <title>Zoogloea oleivorans genome sequencing and assembly.</title>
        <authorList>
            <person name="Tancsics A."/>
            <person name="Farkas M."/>
            <person name="Kriszt B."/>
            <person name="Maroti G."/>
            <person name="Horvath B."/>
        </authorList>
    </citation>
    <scope>NUCLEOTIDE SEQUENCE [LARGE SCALE GENOMIC DNA]</scope>
    <source>
        <strain evidence="3 4">Buc</strain>
    </source>
</reference>
<dbReference type="InterPro" id="IPR035897">
    <property type="entry name" value="Toll_tir_struct_dom_sf"/>
</dbReference>
<dbReference type="InterPro" id="IPR016187">
    <property type="entry name" value="CTDL_fold"/>
</dbReference>
<evidence type="ECO:0000259" key="1">
    <source>
        <dbReference type="Pfam" id="PF03781"/>
    </source>
</evidence>
<dbReference type="GO" id="GO:0120147">
    <property type="term" value="F:formylglycine-generating oxidase activity"/>
    <property type="evidence" value="ECO:0007669"/>
    <property type="project" value="TreeGrafter"/>
</dbReference>
<evidence type="ECO:0000313" key="3">
    <source>
        <dbReference type="EMBL" id="TYC55282.1"/>
    </source>
</evidence>
<dbReference type="InterPro" id="IPR051043">
    <property type="entry name" value="Sulfatase_Mod_Factor_Kinase"/>
</dbReference>
<organism evidence="3 4">
    <name type="scientific">Zoogloea oleivorans</name>
    <dbReference type="NCBI Taxonomy" id="1552750"/>
    <lineage>
        <taxon>Bacteria</taxon>
        <taxon>Pseudomonadati</taxon>
        <taxon>Pseudomonadota</taxon>
        <taxon>Betaproteobacteria</taxon>
        <taxon>Rhodocyclales</taxon>
        <taxon>Zoogloeaceae</taxon>
        <taxon>Zoogloea</taxon>
    </lineage>
</organism>
<dbReference type="InterPro" id="IPR005532">
    <property type="entry name" value="SUMF_dom"/>
</dbReference>
<dbReference type="OrthoDB" id="9768004at2"/>
<dbReference type="EMBL" id="SDKK01000013">
    <property type="protein sequence ID" value="TYC55282.1"/>
    <property type="molecule type" value="Genomic_DNA"/>
</dbReference>
<dbReference type="Proteomes" id="UP000389128">
    <property type="component" value="Unassembled WGS sequence"/>
</dbReference>
<gene>
    <name evidence="3" type="ORF">ETQ85_14810</name>
</gene>
<dbReference type="RefSeq" id="WP_148579849.1">
    <property type="nucleotide sequence ID" value="NZ_SDKK01000013.1"/>
</dbReference>
<dbReference type="SUPFAM" id="SSF52200">
    <property type="entry name" value="Toll/Interleukin receptor TIR domain"/>
    <property type="match status" value="1"/>
</dbReference>
<protein>
    <submittedName>
        <fullName evidence="3">TIR domain-containing protein</fullName>
    </submittedName>
</protein>
<dbReference type="Gene3D" id="3.40.50.10140">
    <property type="entry name" value="Toll/interleukin-1 receptor homology (TIR) domain"/>
    <property type="match status" value="1"/>
</dbReference>
<keyword evidence="4" id="KW-1185">Reference proteome</keyword>
<feature type="domain" description="TIR" evidence="2">
    <location>
        <begin position="4"/>
        <end position="127"/>
    </location>
</feature>